<dbReference type="PROSITE" id="PS50053">
    <property type="entry name" value="UBIQUITIN_2"/>
    <property type="match status" value="1"/>
</dbReference>
<name>A0A9N9ASY8_9GLOM</name>
<dbReference type="AlphaFoldDB" id="A0A9N9ASY8"/>
<dbReference type="SUPFAM" id="SSF56399">
    <property type="entry name" value="ADP-ribosylation"/>
    <property type="match status" value="1"/>
</dbReference>
<keyword evidence="3" id="KW-1185">Reference proteome</keyword>
<evidence type="ECO:0000313" key="3">
    <source>
        <dbReference type="Proteomes" id="UP000789739"/>
    </source>
</evidence>
<feature type="domain" description="Ubiquitin-like" evidence="1">
    <location>
        <begin position="126"/>
        <end position="201"/>
    </location>
</feature>
<dbReference type="SMART" id="SM00213">
    <property type="entry name" value="UBQ"/>
    <property type="match status" value="1"/>
</dbReference>
<dbReference type="Proteomes" id="UP000789739">
    <property type="component" value="Unassembled WGS sequence"/>
</dbReference>
<accession>A0A9N9ASY8</accession>
<dbReference type="Gene3D" id="3.90.175.10">
    <property type="entry name" value="Diphtheria Toxin, domain 1"/>
    <property type="match status" value="1"/>
</dbReference>
<dbReference type="PANTHER" id="PTHR36649">
    <property type="entry name" value="UBIQUITIN-LIKE DOMAIN-CONTAINING PROTEIN"/>
    <property type="match status" value="1"/>
</dbReference>
<dbReference type="PRINTS" id="PR00348">
    <property type="entry name" value="UBIQUITIN"/>
</dbReference>
<sequence>MSSLNVDLLDSALSAMMGTHKFVSEKEFREQAKYDTSDLQVNVNLFHQVNHVGGGVNSIVRQSVPSISVKSSNDKASKNAARQSICQQVDLSSLHQVNLVGGNVGSITRRSAAVTSQNLPEISRGLQLFVKTLTGKTLTLKCQASDTVGKLKELIEDLEGNPPHQQRLIFAGKQLKDDRTLASYNIQKESTIHMVLRIRGGRVISYLAPSARDPEYDYDFTHIQDIGVRFTRGNILYRRPCGWQRYALKVSGRYDSGNDAWLGTGVAAWPVSYHGTAKYNARSISEEGYLLSKGKRFAFGRGIYSTPDVSVAERYATEFEFSGRTYVIVIQNRVNPKNLVKIEATTTGYGEYWISKDGEDVRPYGVCIKEKPRPSVNG</sequence>
<evidence type="ECO:0000313" key="2">
    <source>
        <dbReference type="EMBL" id="CAG8542088.1"/>
    </source>
</evidence>
<dbReference type="SUPFAM" id="SSF54236">
    <property type="entry name" value="Ubiquitin-like"/>
    <property type="match status" value="1"/>
</dbReference>
<dbReference type="Pfam" id="PF00240">
    <property type="entry name" value="ubiquitin"/>
    <property type="match status" value="1"/>
</dbReference>
<proteinExistence type="predicted"/>
<protein>
    <submittedName>
        <fullName evidence="2">3358_t:CDS:1</fullName>
    </submittedName>
</protein>
<dbReference type="PANTHER" id="PTHR36649:SF28">
    <property type="entry name" value="UBIQUITIN-LIKE DOMAIN-CONTAINING PROTEIN"/>
    <property type="match status" value="1"/>
</dbReference>
<comment type="caution">
    <text evidence="2">The sequence shown here is derived from an EMBL/GenBank/DDBJ whole genome shotgun (WGS) entry which is preliminary data.</text>
</comment>
<dbReference type="InterPro" id="IPR029071">
    <property type="entry name" value="Ubiquitin-like_domsf"/>
</dbReference>
<dbReference type="InterPro" id="IPR019956">
    <property type="entry name" value="Ubiquitin_dom"/>
</dbReference>
<gene>
    <name evidence="2" type="ORF">PBRASI_LOCUS4641</name>
</gene>
<dbReference type="Gene3D" id="3.10.20.90">
    <property type="entry name" value="Phosphatidylinositol 3-kinase Catalytic Subunit, Chain A, domain 1"/>
    <property type="match status" value="1"/>
</dbReference>
<dbReference type="FunFam" id="3.10.20.90:FF:000222">
    <property type="entry name" value="Polyubiquitin 5"/>
    <property type="match status" value="1"/>
</dbReference>
<dbReference type="EMBL" id="CAJVPI010000495">
    <property type="protein sequence ID" value="CAG8542088.1"/>
    <property type="molecule type" value="Genomic_DNA"/>
</dbReference>
<dbReference type="InterPro" id="IPR000626">
    <property type="entry name" value="Ubiquitin-like_dom"/>
</dbReference>
<reference evidence="2" key="1">
    <citation type="submission" date="2021-06" db="EMBL/GenBank/DDBJ databases">
        <authorList>
            <person name="Kallberg Y."/>
            <person name="Tangrot J."/>
            <person name="Rosling A."/>
        </authorList>
    </citation>
    <scope>NUCLEOTIDE SEQUENCE</scope>
    <source>
        <strain evidence="2">BR232B</strain>
    </source>
</reference>
<evidence type="ECO:0000259" key="1">
    <source>
        <dbReference type="PROSITE" id="PS50053"/>
    </source>
</evidence>
<organism evidence="2 3">
    <name type="scientific">Paraglomus brasilianum</name>
    <dbReference type="NCBI Taxonomy" id="144538"/>
    <lineage>
        <taxon>Eukaryota</taxon>
        <taxon>Fungi</taxon>
        <taxon>Fungi incertae sedis</taxon>
        <taxon>Mucoromycota</taxon>
        <taxon>Glomeromycotina</taxon>
        <taxon>Glomeromycetes</taxon>
        <taxon>Paraglomerales</taxon>
        <taxon>Paraglomeraceae</taxon>
        <taxon>Paraglomus</taxon>
    </lineage>
</organism>
<dbReference type="OrthoDB" id="428577at2759"/>